<dbReference type="AlphaFoldDB" id="A0ABD5S0B1"/>
<evidence type="ECO:0000313" key="1">
    <source>
        <dbReference type="EMBL" id="MFC6724990.1"/>
    </source>
</evidence>
<evidence type="ECO:0000313" key="2">
    <source>
        <dbReference type="Proteomes" id="UP001596328"/>
    </source>
</evidence>
<keyword evidence="2" id="KW-1185">Reference proteome</keyword>
<accession>A0ABD5S0B1</accession>
<dbReference type="Proteomes" id="UP001596328">
    <property type="component" value="Unassembled WGS sequence"/>
</dbReference>
<sequence length="142" mass="16031">MTEDSEREQVRRMIETLQEISEGLDEETKRRLRERVEYSIDEGNYESAELHAPDDVVYAVGPVHVWGSGFSRGRQNVDLFIEQVPEHLRDSGLAECELTIYSANGVPLLHGSLEDDGNRQDGLGRICVVVVDPKSESEERTS</sequence>
<comment type="caution">
    <text evidence="1">The sequence shown here is derived from an EMBL/GenBank/DDBJ whole genome shotgun (WGS) entry which is preliminary data.</text>
</comment>
<reference evidence="1 2" key="1">
    <citation type="journal article" date="2019" name="Int. J. Syst. Evol. Microbiol.">
        <title>The Global Catalogue of Microorganisms (GCM) 10K type strain sequencing project: providing services to taxonomists for standard genome sequencing and annotation.</title>
        <authorList>
            <consortium name="The Broad Institute Genomics Platform"/>
            <consortium name="The Broad Institute Genome Sequencing Center for Infectious Disease"/>
            <person name="Wu L."/>
            <person name="Ma J."/>
        </authorList>
    </citation>
    <scope>NUCLEOTIDE SEQUENCE [LARGE SCALE GENOMIC DNA]</scope>
    <source>
        <strain evidence="1 2">NBRC 111368</strain>
    </source>
</reference>
<name>A0ABD5S0B1_9EURY</name>
<protein>
    <submittedName>
        <fullName evidence="1">Uncharacterized protein</fullName>
    </submittedName>
</protein>
<gene>
    <name evidence="1" type="ORF">ACFQE1_11530</name>
</gene>
<proteinExistence type="predicted"/>
<dbReference type="EMBL" id="JBHSWU010000348">
    <property type="protein sequence ID" value="MFC6724990.1"/>
    <property type="molecule type" value="Genomic_DNA"/>
</dbReference>
<organism evidence="1 2">
    <name type="scientific">Halobium palmae</name>
    <dbReference type="NCBI Taxonomy" id="1776492"/>
    <lineage>
        <taxon>Archaea</taxon>
        <taxon>Methanobacteriati</taxon>
        <taxon>Methanobacteriota</taxon>
        <taxon>Stenosarchaea group</taxon>
        <taxon>Halobacteria</taxon>
        <taxon>Halobacteriales</taxon>
        <taxon>Haloferacaceae</taxon>
        <taxon>Halobium</taxon>
    </lineage>
</organism>